<organism evidence="2">
    <name type="scientific">Phascolarctobacterium succinatutens CAG:287</name>
    <dbReference type="NCBI Taxonomy" id="1263101"/>
    <lineage>
        <taxon>Bacteria</taxon>
        <taxon>Bacillati</taxon>
        <taxon>Bacillota</taxon>
        <taxon>Negativicutes</taxon>
        <taxon>Acidaminococcales</taxon>
        <taxon>Acidaminococcaceae</taxon>
        <taxon>Phascolarctobacterium</taxon>
    </lineage>
</organism>
<accession>R6WZ72</accession>
<dbReference type="Proteomes" id="UP000014937">
    <property type="component" value="Unassembled WGS sequence"/>
</dbReference>
<keyword evidence="1" id="KW-0812">Transmembrane</keyword>
<gene>
    <name evidence="2" type="ORF">BN587_00902</name>
</gene>
<proteinExistence type="predicted"/>
<name>R6WZ72_9FIRM</name>
<dbReference type="EMBL" id="CBGL010000118">
    <property type="protein sequence ID" value="CDD12214.1"/>
    <property type="molecule type" value="Genomic_DNA"/>
</dbReference>
<keyword evidence="1" id="KW-0472">Membrane</keyword>
<reference evidence="2" key="1">
    <citation type="submission" date="2012-11" db="EMBL/GenBank/DDBJ databases">
        <title>Dependencies among metagenomic species, viruses, plasmids and units of genetic variation.</title>
        <authorList>
            <person name="Nielsen H.B."/>
            <person name="Almeida M."/>
            <person name="Juncker A.S."/>
            <person name="Rasmussen S."/>
            <person name="Li J."/>
            <person name="Sunagawa S."/>
            <person name="Plichta D."/>
            <person name="Gautier L."/>
            <person name="Le Chatelier E."/>
            <person name="Peletier E."/>
            <person name="Bonde I."/>
            <person name="Nielsen T."/>
            <person name="Manichanh C."/>
            <person name="Arumugam M."/>
            <person name="Batto J."/>
            <person name="Santos M.B.Q.D."/>
            <person name="Blom N."/>
            <person name="Borruel N."/>
            <person name="Burgdorf K.S."/>
            <person name="Boumezbeur F."/>
            <person name="Casellas F."/>
            <person name="Dore J."/>
            <person name="Guarner F."/>
            <person name="Hansen T."/>
            <person name="Hildebrand F."/>
            <person name="Kaas R.S."/>
            <person name="Kennedy S."/>
            <person name="Kristiansen K."/>
            <person name="Kultima J.R."/>
            <person name="Leonard P."/>
            <person name="Levenez F."/>
            <person name="Lund O."/>
            <person name="Moumen B."/>
            <person name="Le Paslier D."/>
            <person name="Pons N."/>
            <person name="Pedersen O."/>
            <person name="Prifti E."/>
            <person name="Qin J."/>
            <person name="Raes J."/>
            <person name="Tap J."/>
            <person name="Tims S."/>
            <person name="Ussery D.W."/>
            <person name="Yamada T."/>
            <person name="MetaHit consortium"/>
            <person name="Renault P."/>
            <person name="Sicheritz-Ponten T."/>
            <person name="Bork P."/>
            <person name="Wang J."/>
            <person name="Brunak S."/>
            <person name="Ehrlich S.D."/>
        </authorList>
    </citation>
    <scope>NUCLEOTIDE SEQUENCE [LARGE SCALE GENOMIC DNA]</scope>
</reference>
<dbReference type="AlphaFoldDB" id="R6WZ72"/>
<dbReference type="HOGENOM" id="CLU_2667878_0_0_9"/>
<comment type="caution">
    <text evidence="2">The sequence shown here is derived from an EMBL/GenBank/DDBJ whole genome shotgun (WGS) entry which is preliminary data.</text>
</comment>
<feature type="transmembrane region" description="Helical" evidence="1">
    <location>
        <begin position="46"/>
        <end position="67"/>
    </location>
</feature>
<evidence type="ECO:0000256" key="1">
    <source>
        <dbReference type="SAM" id="Phobius"/>
    </source>
</evidence>
<dbReference type="Pfam" id="PF10746">
    <property type="entry name" value="Phage_holin_2_2"/>
    <property type="match status" value="1"/>
</dbReference>
<sequence length="75" mass="8860">MYRGLAEKLTLFYFIMEDIMDNEIVKTTPPIGVSTLSLMGIPLSDWVYIVTIMYVLIQIWVLLYKTFFKKEECNK</sequence>
<evidence type="ECO:0000313" key="2">
    <source>
        <dbReference type="EMBL" id="CDD12214.1"/>
    </source>
</evidence>
<dbReference type="GO" id="GO:0044659">
    <property type="term" value="P:viral release from host cell by cytolysis"/>
    <property type="evidence" value="ECO:0007669"/>
    <property type="project" value="InterPro"/>
</dbReference>
<protein>
    <submittedName>
        <fullName evidence="2">Uncharacterized protein</fullName>
    </submittedName>
</protein>
<keyword evidence="1" id="KW-1133">Transmembrane helix</keyword>
<dbReference type="InterPro" id="IPR019682">
    <property type="entry name" value="Phage_T7_Gp17.5_holin"/>
</dbReference>